<feature type="domain" description="Fimbrial-type adhesion" evidence="2">
    <location>
        <begin position="27"/>
        <end position="174"/>
    </location>
</feature>
<dbReference type="EMBL" id="MUBK01000011">
    <property type="protein sequence ID" value="OTA20211.1"/>
    <property type="molecule type" value="Genomic_DNA"/>
</dbReference>
<protein>
    <submittedName>
        <fullName evidence="3">Fimbrial subunit</fullName>
    </submittedName>
</protein>
<dbReference type="PANTHER" id="PTHR33420">
    <property type="entry name" value="FIMBRIAL SUBUNIT ELFA-RELATED"/>
    <property type="match status" value="1"/>
</dbReference>
<dbReference type="RefSeq" id="WP_167371883.1">
    <property type="nucleotide sequence ID" value="NZ_CAWNHF010000013.1"/>
</dbReference>
<comment type="caution">
    <text evidence="3">The sequence shown here is derived from an EMBL/GenBank/DDBJ whole genome shotgun (WGS) entry which is preliminary data.</text>
</comment>
<dbReference type="GO" id="GO:0043709">
    <property type="term" value="P:cell adhesion involved in single-species biofilm formation"/>
    <property type="evidence" value="ECO:0007669"/>
    <property type="project" value="TreeGrafter"/>
</dbReference>
<dbReference type="SUPFAM" id="SSF49401">
    <property type="entry name" value="Bacterial adhesins"/>
    <property type="match status" value="1"/>
</dbReference>
<evidence type="ECO:0000313" key="4">
    <source>
        <dbReference type="Proteomes" id="UP000194204"/>
    </source>
</evidence>
<dbReference type="InterPro" id="IPR050263">
    <property type="entry name" value="Bact_Fimbrial_Adh_Pro"/>
</dbReference>
<dbReference type="InterPro" id="IPR000259">
    <property type="entry name" value="Adhesion_dom_fimbrial"/>
</dbReference>
<evidence type="ECO:0000313" key="3">
    <source>
        <dbReference type="EMBL" id="OTA20211.1"/>
    </source>
</evidence>
<dbReference type="Gene3D" id="2.60.40.1090">
    <property type="entry name" value="Fimbrial-type adhesion domain"/>
    <property type="match status" value="1"/>
</dbReference>
<dbReference type="GO" id="GO:0009289">
    <property type="term" value="C:pilus"/>
    <property type="evidence" value="ECO:0007669"/>
    <property type="project" value="InterPro"/>
</dbReference>
<feature type="signal peptide" evidence="1">
    <location>
        <begin position="1"/>
        <end position="21"/>
    </location>
</feature>
<dbReference type="Proteomes" id="UP000194204">
    <property type="component" value="Unassembled WGS sequence"/>
</dbReference>
<reference evidence="3 4" key="1">
    <citation type="submission" date="2017-01" db="EMBL/GenBank/DDBJ databases">
        <title>Deconstructing symbiosis and pathogenesis requirements using a combined genomic-metabolomic approach.</title>
        <authorList>
            <person name="Tobias N.J."/>
            <person name="Wolff H."/>
            <person name="Djahanschiri B."/>
            <person name="Ebersberger I."/>
            <person name="Bode H.B."/>
        </authorList>
    </citation>
    <scope>NUCLEOTIDE SEQUENCE [LARGE SCALE GENOMIC DNA]</scope>
    <source>
        <strain evidence="3 4">DSM 4764</strain>
    </source>
</reference>
<dbReference type="InterPro" id="IPR036937">
    <property type="entry name" value="Adhesion_dom_fimbrial_sf"/>
</dbReference>
<evidence type="ECO:0000259" key="2">
    <source>
        <dbReference type="Pfam" id="PF00419"/>
    </source>
</evidence>
<name>A0A1Y2SMN7_9GAMM</name>
<accession>A0A1Y2SMN7</accession>
<gene>
    <name evidence="3" type="ORF">Xbed_01686</name>
</gene>
<feature type="chain" id="PRO_5012711583" evidence="1">
    <location>
        <begin position="22"/>
        <end position="174"/>
    </location>
</feature>
<dbReference type="InterPro" id="IPR008966">
    <property type="entry name" value="Adhesion_dom_sf"/>
</dbReference>
<dbReference type="STRING" id="40578.Xbed_01686"/>
<dbReference type="AlphaFoldDB" id="A0A1Y2SMN7"/>
<evidence type="ECO:0000256" key="1">
    <source>
        <dbReference type="SAM" id="SignalP"/>
    </source>
</evidence>
<dbReference type="PANTHER" id="PTHR33420:SF26">
    <property type="entry name" value="FIMBRIAL SUBUNIT"/>
    <property type="match status" value="1"/>
</dbReference>
<organism evidence="3 4">
    <name type="scientific">Xenorhabdus beddingii</name>
    <dbReference type="NCBI Taxonomy" id="40578"/>
    <lineage>
        <taxon>Bacteria</taxon>
        <taxon>Pseudomonadati</taxon>
        <taxon>Pseudomonadota</taxon>
        <taxon>Gammaproteobacteria</taxon>
        <taxon>Enterobacterales</taxon>
        <taxon>Morganellaceae</taxon>
        <taxon>Xenorhabdus</taxon>
    </lineage>
</organism>
<keyword evidence="1" id="KW-0732">Signal</keyword>
<proteinExistence type="predicted"/>
<dbReference type="Pfam" id="PF00419">
    <property type="entry name" value="Fimbrial"/>
    <property type="match status" value="1"/>
</dbReference>
<keyword evidence="4" id="KW-1185">Reference proteome</keyword>
<sequence length="174" mass="19041">MKMYQWILLVCAMVWQGTSYADVKITVKGVLQEPTCDVTGENGDKTVDVDLRNIALEAVGTAKAEKSFQLNVHCDSPAPVNKVLKMKIQPSGYRVMNSLGNNVLSTSMKGLGIALTHKNKPIVLNNWVSVEGVDLRANKPEGMVSLTARLVTENRHELQAGSFQSAASFLMSYQ</sequence>